<organism evidence="10 11">
    <name type="scientific">Strigamia maritima</name>
    <name type="common">European centipede</name>
    <name type="synonym">Geophilus maritimus</name>
    <dbReference type="NCBI Taxonomy" id="126957"/>
    <lineage>
        <taxon>Eukaryota</taxon>
        <taxon>Metazoa</taxon>
        <taxon>Ecdysozoa</taxon>
        <taxon>Arthropoda</taxon>
        <taxon>Myriapoda</taxon>
        <taxon>Chilopoda</taxon>
        <taxon>Pleurostigmophora</taxon>
        <taxon>Geophilomorpha</taxon>
        <taxon>Linotaeniidae</taxon>
        <taxon>Strigamia</taxon>
    </lineage>
</organism>
<dbReference type="OMA" id="VICSCAY"/>
<dbReference type="PhylomeDB" id="T1ITJ8"/>
<evidence type="ECO:0000256" key="3">
    <source>
        <dbReference type="ARBA" id="ARBA00008961"/>
    </source>
</evidence>
<dbReference type="InterPro" id="IPR042863">
    <property type="entry name" value="Kish-B"/>
</dbReference>
<accession>T1ITJ8</accession>
<protein>
    <recommendedName>
        <fullName evidence="9">Protein kish</fullName>
    </recommendedName>
</protein>
<dbReference type="PANTHER" id="PTHR46815">
    <property type="entry name" value="PROTEIN KISH-B"/>
    <property type="match status" value="1"/>
</dbReference>
<dbReference type="Proteomes" id="UP000014500">
    <property type="component" value="Unassembled WGS sequence"/>
</dbReference>
<keyword evidence="8 9" id="KW-0472">Membrane</keyword>
<evidence type="ECO:0000256" key="5">
    <source>
        <dbReference type="ARBA" id="ARBA00022729"/>
    </source>
</evidence>
<keyword evidence="11" id="KW-1185">Reference proteome</keyword>
<dbReference type="PANTHER" id="PTHR46815:SF1">
    <property type="entry name" value="PROTEIN KISH-B"/>
    <property type="match status" value="1"/>
</dbReference>
<dbReference type="Pfam" id="PF06842">
    <property type="entry name" value="DUF1242"/>
    <property type="match status" value="1"/>
</dbReference>
<comment type="function">
    <text evidence="1 9">Involved in the early part of the secretory pathway.</text>
</comment>
<evidence type="ECO:0000256" key="1">
    <source>
        <dbReference type="ARBA" id="ARBA00002154"/>
    </source>
</evidence>
<name>T1ITJ8_STRMM</name>
<dbReference type="EMBL" id="JH431487">
    <property type="status" value="NOT_ANNOTATED_CDS"/>
    <property type="molecule type" value="Genomic_DNA"/>
</dbReference>
<evidence type="ECO:0000256" key="2">
    <source>
        <dbReference type="ARBA" id="ARBA00004614"/>
    </source>
</evidence>
<dbReference type="EnsemblMetazoa" id="SMAR004448-RA">
    <property type="protein sequence ID" value="SMAR004448-PA"/>
    <property type="gene ID" value="SMAR004448"/>
</dbReference>
<evidence type="ECO:0000256" key="7">
    <source>
        <dbReference type="ARBA" id="ARBA00023034"/>
    </source>
</evidence>
<comment type="subcellular location">
    <subcellularLocation>
        <location evidence="2">Golgi apparatus membrane</location>
        <topology evidence="2">Single-pass type I membrane protein</topology>
    </subcellularLocation>
</comment>
<comment type="caution">
    <text evidence="9">Lacks conserved residue(s) required for the propagation of feature annotation.</text>
</comment>
<dbReference type="STRING" id="126957.T1ITJ8"/>
<evidence type="ECO:0000313" key="10">
    <source>
        <dbReference type="EnsemblMetazoa" id="SMAR004448-PA"/>
    </source>
</evidence>
<comment type="similarity">
    <text evidence="3 9">Belongs to the KISH family.</text>
</comment>
<dbReference type="eggNOG" id="KOG3808">
    <property type="taxonomic scope" value="Eukaryota"/>
</dbReference>
<reference evidence="10" key="2">
    <citation type="submission" date="2015-02" db="UniProtKB">
        <authorList>
            <consortium name="EnsemblMetazoa"/>
        </authorList>
    </citation>
    <scope>IDENTIFICATION</scope>
</reference>
<keyword evidence="5" id="KW-0732">Signal</keyword>
<sequence>FKEINNIHNFKFILVYSFCGAFVFGLLLICTCSYIRRIPKLKQMFLSEKKGIFGVLYKASVIGTKLHIPVSLTCIFMSIYILVLS</sequence>
<proteinExistence type="inferred from homology"/>
<dbReference type="HOGENOM" id="CLU_152663_1_2_1"/>
<keyword evidence="4 9" id="KW-0812">Transmembrane</keyword>
<feature type="transmembrane region" description="Helical" evidence="9">
    <location>
        <begin position="55"/>
        <end position="83"/>
    </location>
</feature>
<reference evidence="11" key="1">
    <citation type="submission" date="2011-05" db="EMBL/GenBank/DDBJ databases">
        <authorList>
            <person name="Richards S.R."/>
            <person name="Qu J."/>
            <person name="Jiang H."/>
            <person name="Jhangiani S.N."/>
            <person name="Agravi P."/>
            <person name="Goodspeed R."/>
            <person name="Gross S."/>
            <person name="Mandapat C."/>
            <person name="Jackson L."/>
            <person name="Mathew T."/>
            <person name="Pu L."/>
            <person name="Thornton R."/>
            <person name="Saada N."/>
            <person name="Wilczek-Boney K.B."/>
            <person name="Lee S."/>
            <person name="Kovar C."/>
            <person name="Wu Y."/>
            <person name="Scherer S.E."/>
            <person name="Worley K.C."/>
            <person name="Muzny D.M."/>
            <person name="Gibbs R."/>
        </authorList>
    </citation>
    <scope>NUCLEOTIDE SEQUENCE</scope>
    <source>
        <strain evidence="11">Brora</strain>
    </source>
</reference>
<keyword evidence="6 9" id="KW-1133">Transmembrane helix</keyword>
<evidence type="ECO:0000256" key="8">
    <source>
        <dbReference type="ARBA" id="ARBA00023136"/>
    </source>
</evidence>
<evidence type="ECO:0000256" key="6">
    <source>
        <dbReference type="ARBA" id="ARBA00022989"/>
    </source>
</evidence>
<feature type="transmembrane region" description="Helical" evidence="9">
    <location>
        <begin position="12"/>
        <end position="35"/>
    </location>
</feature>
<evidence type="ECO:0000313" key="11">
    <source>
        <dbReference type="Proteomes" id="UP000014500"/>
    </source>
</evidence>
<keyword evidence="7" id="KW-0333">Golgi apparatus</keyword>
<dbReference type="GO" id="GO:0000139">
    <property type="term" value="C:Golgi membrane"/>
    <property type="evidence" value="ECO:0007669"/>
    <property type="project" value="UniProtKB-SubCell"/>
</dbReference>
<dbReference type="InterPro" id="IPR009653">
    <property type="entry name" value="Ksh1"/>
</dbReference>
<dbReference type="AlphaFoldDB" id="T1ITJ8"/>
<evidence type="ECO:0000256" key="9">
    <source>
        <dbReference type="RuleBase" id="RU910717"/>
    </source>
</evidence>
<evidence type="ECO:0000256" key="4">
    <source>
        <dbReference type="ARBA" id="ARBA00022692"/>
    </source>
</evidence>